<evidence type="ECO:0000313" key="1">
    <source>
        <dbReference type="EMBL" id="KKM93834.1"/>
    </source>
</evidence>
<protein>
    <submittedName>
        <fullName evidence="1">Uncharacterized protein</fullName>
    </submittedName>
</protein>
<sequence>MATDILRPNATVSNAWSIGNHASVDENVTQPDVPGGTDYLTATNNNSDDNDVIVMGFPNTITGVGEITNITVWNWGFKVGSNFPEVDINMGGWQGYQECGQFNWTSDSFNGNWNQGDLDGLQVRFRADVPVKNDTNNFNVVYVVVTYMIGYAHSFLGVPAVNIGNVNGIPTANIASIKGV</sequence>
<comment type="caution">
    <text evidence="1">The sequence shown here is derived from an EMBL/GenBank/DDBJ whole genome shotgun (WGS) entry which is preliminary data.</text>
</comment>
<organism evidence="1">
    <name type="scientific">marine sediment metagenome</name>
    <dbReference type="NCBI Taxonomy" id="412755"/>
    <lineage>
        <taxon>unclassified sequences</taxon>
        <taxon>metagenomes</taxon>
        <taxon>ecological metagenomes</taxon>
    </lineage>
</organism>
<dbReference type="EMBL" id="LAZR01006218">
    <property type="protein sequence ID" value="KKM93834.1"/>
    <property type="molecule type" value="Genomic_DNA"/>
</dbReference>
<dbReference type="AlphaFoldDB" id="A0A0F9LFZ6"/>
<gene>
    <name evidence="1" type="ORF">LCGC14_1204470</name>
</gene>
<name>A0A0F9LFZ6_9ZZZZ</name>
<proteinExistence type="predicted"/>
<reference evidence="1" key="1">
    <citation type="journal article" date="2015" name="Nature">
        <title>Complex archaea that bridge the gap between prokaryotes and eukaryotes.</title>
        <authorList>
            <person name="Spang A."/>
            <person name="Saw J.H."/>
            <person name="Jorgensen S.L."/>
            <person name="Zaremba-Niedzwiedzka K."/>
            <person name="Martijn J."/>
            <person name="Lind A.E."/>
            <person name="van Eijk R."/>
            <person name="Schleper C."/>
            <person name="Guy L."/>
            <person name="Ettema T.J."/>
        </authorList>
    </citation>
    <scope>NUCLEOTIDE SEQUENCE</scope>
</reference>
<accession>A0A0F9LFZ6</accession>